<protein>
    <submittedName>
        <fullName evidence="1">Uncharacterized protein</fullName>
    </submittedName>
</protein>
<gene>
    <name evidence="1" type="ORF">AVEN_156984_1</name>
</gene>
<accession>A0A4Y2SEV2</accession>
<reference evidence="1 2" key="1">
    <citation type="journal article" date="2019" name="Sci. Rep.">
        <title>Orb-weaving spider Araneus ventricosus genome elucidates the spidroin gene catalogue.</title>
        <authorList>
            <person name="Kono N."/>
            <person name="Nakamura H."/>
            <person name="Ohtoshi R."/>
            <person name="Moran D.A.P."/>
            <person name="Shinohara A."/>
            <person name="Yoshida Y."/>
            <person name="Fujiwara M."/>
            <person name="Mori M."/>
            <person name="Tomita M."/>
            <person name="Arakawa K."/>
        </authorList>
    </citation>
    <scope>NUCLEOTIDE SEQUENCE [LARGE SCALE GENOMIC DNA]</scope>
</reference>
<evidence type="ECO:0000313" key="2">
    <source>
        <dbReference type="Proteomes" id="UP000499080"/>
    </source>
</evidence>
<evidence type="ECO:0000313" key="1">
    <source>
        <dbReference type="EMBL" id="GBN85785.1"/>
    </source>
</evidence>
<keyword evidence="2" id="KW-1185">Reference proteome</keyword>
<organism evidence="1 2">
    <name type="scientific">Araneus ventricosus</name>
    <name type="common">Orbweaver spider</name>
    <name type="synonym">Epeira ventricosa</name>
    <dbReference type="NCBI Taxonomy" id="182803"/>
    <lineage>
        <taxon>Eukaryota</taxon>
        <taxon>Metazoa</taxon>
        <taxon>Ecdysozoa</taxon>
        <taxon>Arthropoda</taxon>
        <taxon>Chelicerata</taxon>
        <taxon>Arachnida</taxon>
        <taxon>Araneae</taxon>
        <taxon>Araneomorphae</taxon>
        <taxon>Entelegynae</taxon>
        <taxon>Araneoidea</taxon>
        <taxon>Araneidae</taxon>
        <taxon>Araneus</taxon>
    </lineage>
</organism>
<dbReference type="AlphaFoldDB" id="A0A4Y2SEV2"/>
<dbReference type="Proteomes" id="UP000499080">
    <property type="component" value="Unassembled WGS sequence"/>
</dbReference>
<name>A0A4Y2SEV2_ARAVE</name>
<dbReference type="EMBL" id="BGPR01020948">
    <property type="protein sequence ID" value="GBN85785.1"/>
    <property type="molecule type" value="Genomic_DNA"/>
</dbReference>
<proteinExistence type="predicted"/>
<comment type="caution">
    <text evidence="1">The sequence shown here is derived from an EMBL/GenBank/DDBJ whole genome shotgun (WGS) entry which is preliminary data.</text>
</comment>
<sequence length="92" mass="10265">MILKRREFRLTHVAPLSNQWRLSTQYPSQDVKESVSAEDLMDVRCNAISGKISAGAVRGEIGYPIVSLTVSSYGDNGRSIVARRLYSNTKTF</sequence>